<dbReference type="Proteomes" id="UP000799423">
    <property type="component" value="Unassembled WGS sequence"/>
</dbReference>
<feature type="compositionally biased region" description="Basic and acidic residues" evidence="1">
    <location>
        <begin position="56"/>
        <end position="73"/>
    </location>
</feature>
<dbReference type="EMBL" id="MU006297">
    <property type="protein sequence ID" value="KAF2852958.1"/>
    <property type="molecule type" value="Genomic_DNA"/>
</dbReference>
<gene>
    <name evidence="2" type="ORF">T440DRAFT_516241</name>
</gene>
<evidence type="ECO:0000313" key="2">
    <source>
        <dbReference type="EMBL" id="KAF2852958.1"/>
    </source>
</evidence>
<dbReference type="Pfam" id="PF11905">
    <property type="entry name" value="DUF3425"/>
    <property type="match status" value="1"/>
</dbReference>
<keyword evidence="3" id="KW-1185">Reference proteome</keyword>
<dbReference type="OrthoDB" id="2245989at2759"/>
<reference evidence="2" key="1">
    <citation type="submission" date="2020-01" db="EMBL/GenBank/DDBJ databases">
        <authorList>
            <consortium name="DOE Joint Genome Institute"/>
            <person name="Haridas S."/>
            <person name="Albert R."/>
            <person name="Binder M."/>
            <person name="Bloem J."/>
            <person name="Labutti K."/>
            <person name="Salamov A."/>
            <person name="Andreopoulos B."/>
            <person name="Baker S.E."/>
            <person name="Barry K."/>
            <person name="Bills G."/>
            <person name="Bluhm B.H."/>
            <person name="Cannon C."/>
            <person name="Castanera R."/>
            <person name="Culley D.E."/>
            <person name="Daum C."/>
            <person name="Ezra D."/>
            <person name="Gonzalez J.B."/>
            <person name="Henrissat B."/>
            <person name="Kuo A."/>
            <person name="Liang C."/>
            <person name="Lipzen A."/>
            <person name="Lutzoni F."/>
            <person name="Magnuson J."/>
            <person name="Mondo S."/>
            <person name="Nolan M."/>
            <person name="Ohm R."/>
            <person name="Pangilinan J."/>
            <person name="Park H.-J."/>
            <person name="Ramirez L."/>
            <person name="Alfaro M."/>
            <person name="Sun H."/>
            <person name="Tritt A."/>
            <person name="Yoshinaga Y."/>
            <person name="Zwiers L.-H."/>
            <person name="Turgeon B.G."/>
            <person name="Goodwin S.B."/>
            <person name="Spatafora J.W."/>
            <person name="Crous P.W."/>
            <person name="Grigoriev I.V."/>
        </authorList>
    </citation>
    <scope>NUCLEOTIDE SEQUENCE</scope>
    <source>
        <strain evidence="2">IPT5</strain>
    </source>
</reference>
<feature type="region of interest" description="Disordered" evidence="1">
    <location>
        <begin position="1"/>
        <end position="91"/>
    </location>
</feature>
<evidence type="ECO:0000313" key="3">
    <source>
        <dbReference type="Proteomes" id="UP000799423"/>
    </source>
</evidence>
<dbReference type="PANTHER" id="PTHR38116:SF1">
    <property type="entry name" value="BZIP DOMAIN-CONTAINING PROTEIN"/>
    <property type="match status" value="1"/>
</dbReference>
<evidence type="ECO:0000256" key="1">
    <source>
        <dbReference type="SAM" id="MobiDB-lite"/>
    </source>
</evidence>
<dbReference type="PANTHER" id="PTHR38116">
    <property type="entry name" value="CHROMOSOME 7, WHOLE GENOME SHOTGUN SEQUENCE"/>
    <property type="match status" value="1"/>
</dbReference>
<name>A0A6A7BFH7_9PLEO</name>
<protein>
    <recommendedName>
        <fullName evidence="4">BZIP domain-containing protein</fullName>
    </recommendedName>
</protein>
<sequence length="315" mass="36241">MSGTPTYKAPIELAWSSRRPELRDESEDWMGMTNPVERRKLQNRLNQRARRKRKDARGVDLDSSRERWPKTESQDTTDSSRSSSSPVVDKDWRCLGSSPQVQRIMLRFAEHARASYLQGTPSLTHLPLLVKLNVSCALQSNATMLGLDAEYNQWDGLSPLSKAGPILGSHFQQEWPQSLRPTDMQYTIPHHPWIDAFPWARLRDNMLQAFEYPAICNEDELCYDVCEFADVDTQPTLVVWGPSHDPRCWEVTVEFLKKWGWLLSGCLEAIDTTNYWRVKRGEKPITIQEVQEAIRLSMPRQLRPSGSSSEDQHTA</sequence>
<accession>A0A6A7BFH7</accession>
<evidence type="ECO:0008006" key="4">
    <source>
        <dbReference type="Google" id="ProtNLM"/>
    </source>
</evidence>
<proteinExistence type="predicted"/>
<feature type="compositionally biased region" description="Low complexity" evidence="1">
    <location>
        <begin position="74"/>
        <end position="85"/>
    </location>
</feature>
<dbReference type="InterPro" id="IPR021833">
    <property type="entry name" value="DUF3425"/>
</dbReference>
<organism evidence="2 3">
    <name type="scientific">Plenodomus tracheiphilus IPT5</name>
    <dbReference type="NCBI Taxonomy" id="1408161"/>
    <lineage>
        <taxon>Eukaryota</taxon>
        <taxon>Fungi</taxon>
        <taxon>Dikarya</taxon>
        <taxon>Ascomycota</taxon>
        <taxon>Pezizomycotina</taxon>
        <taxon>Dothideomycetes</taxon>
        <taxon>Pleosporomycetidae</taxon>
        <taxon>Pleosporales</taxon>
        <taxon>Pleosporineae</taxon>
        <taxon>Leptosphaeriaceae</taxon>
        <taxon>Plenodomus</taxon>
    </lineage>
</organism>
<dbReference type="AlphaFoldDB" id="A0A6A7BFH7"/>